<dbReference type="AlphaFoldDB" id="A0A2N5ZCJ5"/>
<reference evidence="2 3" key="1">
    <citation type="submission" date="2017-11" db="EMBL/GenBank/DDBJ databases">
        <title>Genome-resolved metagenomics identifies genetic mobility, metabolic interactions, and unexpected diversity in perchlorate-reducing communities.</title>
        <authorList>
            <person name="Barnum T.P."/>
            <person name="Figueroa I.A."/>
            <person name="Carlstrom C.I."/>
            <person name="Lucas L.N."/>
            <person name="Engelbrektson A.L."/>
            <person name="Coates J.D."/>
        </authorList>
    </citation>
    <scope>NUCLEOTIDE SEQUENCE [LARGE SCALE GENOMIC DNA]</scope>
    <source>
        <strain evidence="2">BM706</strain>
    </source>
</reference>
<evidence type="ECO:0000313" key="3">
    <source>
        <dbReference type="Proteomes" id="UP000234857"/>
    </source>
</evidence>
<accession>A0A2N5ZCJ5</accession>
<gene>
    <name evidence="2" type="ORF">C0601_10390</name>
</gene>
<feature type="region of interest" description="Disordered" evidence="1">
    <location>
        <begin position="1"/>
        <end position="32"/>
    </location>
</feature>
<sequence length="129" mass="15115">MKKNFSNGPKPIEIKEKQITKEAQKDKKEQEFLSKKHDTMEGVIIETSNLDTVIHLKCKKGQYIAEIIKDIGEKYSVKFKMNTDEIEEKIDISMDIKGVTIKEMLEILLGNQAYFWYDKGTEIIIMRKR</sequence>
<evidence type="ECO:0000313" key="2">
    <source>
        <dbReference type="EMBL" id="PLX16369.1"/>
    </source>
</evidence>
<protein>
    <submittedName>
        <fullName evidence="2">Uncharacterized protein</fullName>
    </submittedName>
</protein>
<proteinExistence type="predicted"/>
<evidence type="ECO:0000256" key="1">
    <source>
        <dbReference type="SAM" id="MobiDB-lite"/>
    </source>
</evidence>
<name>A0A2N5ZCJ5_MUIH1</name>
<comment type="caution">
    <text evidence="2">The sequence shown here is derived from an EMBL/GenBank/DDBJ whole genome shotgun (WGS) entry which is preliminary data.</text>
</comment>
<dbReference type="Proteomes" id="UP000234857">
    <property type="component" value="Unassembled WGS sequence"/>
</dbReference>
<feature type="compositionally biased region" description="Basic and acidic residues" evidence="1">
    <location>
        <begin position="12"/>
        <end position="32"/>
    </location>
</feature>
<organism evidence="2 3">
    <name type="scientific">Muiribacterium halophilum</name>
    <dbReference type="NCBI Taxonomy" id="2053465"/>
    <lineage>
        <taxon>Bacteria</taxon>
        <taxon>Candidatus Muiribacteriota</taxon>
        <taxon>Candidatus Muiribacteriia</taxon>
        <taxon>Candidatus Muiribacteriales</taxon>
        <taxon>Candidatus Muiribacteriaceae</taxon>
        <taxon>Candidatus Muiribacterium</taxon>
    </lineage>
</organism>
<dbReference type="EMBL" id="PKTG01000116">
    <property type="protein sequence ID" value="PLX16369.1"/>
    <property type="molecule type" value="Genomic_DNA"/>
</dbReference>